<name>A0A1Y5P4J3_9MICO</name>
<evidence type="ECO:0000256" key="3">
    <source>
        <dbReference type="ARBA" id="ARBA00022576"/>
    </source>
</evidence>
<dbReference type="InterPro" id="IPR015421">
    <property type="entry name" value="PyrdxlP-dep_Trfase_major"/>
</dbReference>
<evidence type="ECO:0000259" key="7">
    <source>
        <dbReference type="Pfam" id="PF00155"/>
    </source>
</evidence>
<dbReference type="CDD" id="cd00609">
    <property type="entry name" value="AAT_like"/>
    <property type="match status" value="1"/>
</dbReference>
<dbReference type="PRINTS" id="PR00753">
    <property type="entry name" value="ACCSYNTHASE"/>
</dbReference>
<comment type="similarity">
    <text evidence="2 6">Belongs to the class-I pyridoxal-phosphate-dependent aminotransferase family.</text>
</comment>
<dbReference type="EC" id="2.6.1.-" evidence="6"/>
<gene>
    <name evidence="8" type="ORF">MIPYR_40269</name>
</gene>
<keyword evidence="5" id="KW-0663">Pyridoxal phosphate</keyword>
<dbReference type="InterPro" id="IPR050596">
    <property type="entry name" value="AspAT/PAT-like"/>
</dbReference>
<evidence type="ECO:0000256" key="2">
    <source>
        <dbReference type="ARBA" id="ARBA00007441"/>
    </source>
</evidence>
<dbReference type="InterPro" id="IPR004838">
    <property type="entry name" value="NHTrfase_class1_PyrdxlP-BS"/>
</dbReference>
<accession>A0A1Y5P4J3</accession>
<reference evidence="8" key="1">
    <citation type="submission" date="2016-03" db="EMBL/GenBank/DDBJ databases">
        <authorList>
            <person name="Ploux O."/>
        </authorList>
    </citation>
    <scope>NUCLEOTIDE SEQUENCE</scope>
    <source>
        <strain evidence="8">UC1</strain>
    </source>
</reference>
<dbReference type="GO" id="GO:0008483">
    <property type="term" value="F:transaminase activity"/>
    <property type="evidence" value="ECO:0007669"/>
    <property type="project" value="UniProtKB-KW"/>
</dbReference>
<dbReference type="PANTHER" id="PTHR46383:SF1">
    <property type="entry name" value="ASPARTATE AMINOTRANSFERASE"/>
    <property type="match status" value="1"/>
</dbReference>
<dbReference type="SUPFAM" id="SSF53383">
    <property type="entry name" value="PLP-dependent transferases"/>
    <property type="match status" value="1"/>
</dbReference>
<evidence type="ECO:0000256" key="4">
    <source>
        <dbReference type="ARBA" id="ARBA00022679"/>
    </source>
</evidence>
<evidence type="ECO:0000256" key="5">
    <source>
        <dbReference type="ARBA" id="ARBA00022898"/>
    </source>
</evidence>
<comment type="cofactor">
    <cofactor evidence="1 6">
        <name>pyridoxal 5'-phosphate</name>
        <dbReference type="ChEBI" id="CHEBI:597326"/>
    </cofactor>
</comment>
<dbReference type="PANTHER" id="PTHR46383">
    <property type="entry name" value="ASPARTATE AMINOTRANSFERASE"/>
    <property type="match status" value="1"/>
</dbReference>
<organism evidence="8">
    <name type="scientific">uncultured Microbacterium sp</name>
    <dbReference type="NCBI Taxonomy" id="191216"/>
    <lineage>
        <taxon>Bacteria</taxon>
        <taxon>Bacillati</taxon>
        <taxon>Actinomycetota</taxon>
        <taxon>Actinomycetes</taxon>
        <taxon>Micrococcales</taxon>
        <taxon>Microbacteriaceae</taxon>
        <taxon>Microbacterium</taxon>
        <taxon>environmental samples</taxon>
    </lineage>
</organism>
<sequence>MRYSVSDELRLSAIAAQPYAGAVPALSPHVLAVPASGIRRIFEVALALDDVTLLAVGEPDVPVAPHTLAAAAAAWTADETGYTANAGMPELRRAFADRFAADHGALLEAERVCVTVGGTQALHQALGLILGPGDEVLIPDPGYSTFSMSPRMLSAVPVPYALREEAAFLPEVERLEPLVTERTRAIIVNSPSNPLGTVLDEPRARALLEFARRHDLWVISDEVYSELTFDAPHVSLVALDTAETGGERVLGVFSTSKTYAMTGARVGFLVAPAEWAPHLRTVQEAMISCVDAPAQRAAIAALRGEQDHVAAAREHYRANLAAATALLEERGIAFLRPAGALYLWIDMRHATGGDVARWAEAFLRESLVAVAPGSAFGASGEGWIRVCVAASRADLLHGLALLPAP</sequence>
<evidence type="ECO:0000256" key="6">
    <source>
        <dbReference type="RuleBase" id="RU000481"/>
    </source>
</evidence>
<dbReference type="GO" id="GO:0006520">
    <property type="term" value="P:amino acid metabolic process"/>
    <property type="evidence" value="ECO:0007669"/>
    <property type="project" value="InterPro"/>
</dbReference>
<dbReference type="GO" id="GO:0030170">
    <property type="term" value="F:pyridoxal phosphate binding"/>
    <property type="evidence" value="ECO:0007669"/>
    <property type="project" value="InterPro"/>
</dbReference>
<dbReference type="EMBL" id="FLQR01000008">
    <property type="protein sequence ID" value="SBS73614.1"/>
    <property type="molecule type" value="Genomic_DNA"/>
</dbReference>
<feature type="domain" description="Aminotransferase class I/classII large" evidence="7">
    <location>
        <begin position="50"/>
        <end position="393"/>
    </location>
</feature>
<protein>
    <recommendedName>
        <fullName evidence="6">Aminotransferase</fullName>
        <ecNumber evidence="6">2.6.1.-</ecNumber>
    </recommendedName>
</protein>
<dbReference type="Gene3D" id="3.40.640.10">
    <property type="entry name" value="Type I PLP-dependent aspartate aminotransferase-like (Major domain)"/>
    <property type="match status" value="1"/>
</dbReference>
<evidence type="ECO:0000313" key="8">
    <source>
        <dbReference type="EMBL" id="SBS73614.1"/>
    </source>
</evidence>
<dbReference type="AlphaFoldDB" id="A0A1Y5P4J3"/>
<dbReference type="InterPro" id="IPR015422">
    <property type="entry name" value="PyrdxlP-dep_Trfase_small"/>
</dbReference>
<dbReference type="PROSITE" id="PS00105">
    <property type="entry name" value="AA_TRANSFER_CLASS_1"/>
    <property type="match status" value="1"/>
</dbReference>
<proteinExistence type="inferred from homology"/>
<dbReference type="InterPro" id="IPR015424">
    <property type="entry name" value="PyrdxlP-dep_Trfase"/>
</dbReference>
<keyword evidence="3 6" id="KW-0032">Aminotransferase</keyword>
<dbReference type="Pfam" id="PF00155">
    <property type="entry name" value="Aminotran_1_2"/>
    <property type="match status" value="1"/>
</dbReference>
<evidence type="ECO:0000256" key="1">
    <source>
        <dbReference type="ARBA" id="ARBA00001933"/>
    </source>
</evidence>
<keyword evidence="4 6" id="KW-0808">Transferase</keyword>
<dbReference type="Gene3D" id="3.90.1150.10">
    <property type="entry name" value="Aspartate Aminotransferase, domain 1"/>
    <property type="match status" value="1"/>
</dbReference>
<dbReference type="InterPro" id="IPR004839">
    <property type="entry name" value="Aminotransferase_I/II_large"/>
</dbReference>